<feature type="transmembrane region" description="Helical" evidence="10">
    <location>
        <begin position="55"/>
        <end position="73"/>
    </location>
</feature>
<dbReference type="PANTHER" id="PTHR10408:SF9">
    <property type="entry name" value="STEROL O-ACYLTRANSFERASE 2-RELATED"/>
    <property type="match status" value="1"/>
</dbReference>
<reference evidence="13 14" key="1">
    <citation type="journal article" date="2018" name="Nat. Microbiol.">
        <title>Leveraging single-cell genomics to expand the fungal tree of life.</title>
        <authorList>
            <person name="Ahrendt S.R."/>
            <person name="Quandt C.A."/>
            <person name="Ciobanu D."/>
            <person name="Clum A."/>
            <person name="Salamov A."/>
            <person name="Andreopoulos B."/>
            <person name="Cheng J.F."/>
            <person name="Woyke T."/>
            <person name="Pelin A."/>
            <person name="Henrissat B."/>
            <person name="Reynolds N.K."/>
            <person name="Benny G.L."/>
            <person name="Smith M.E."/>
            <person name="James T.Y."/>
            <person name="Grigoriev I.V."/>
        </authorList>
    </citation>
    <scope>NUCLEOTIDE SEQUENCE [LARGE SCALE GENOMIC DNA]</scope>
    <source>
        <strain evidence="13 14">ATCC 52028</strain>
    </source>
</reference>
<comment type="subcellular location">
    <subcellularLocation>
        <location evidence="1">Endoplasmic reticulum membrane</location>
        <topology evidence="1">Multi-pass membrane protein</topology>
    </subcellularLocation>
</comment>
<dbReference type="InterPro" id="IPR004299">
    <property type="entry name" value="MBOAT_fam"/>
</dbReference>
<sequence>IAAIKDRIAELESVLIAPNVVSFPDNLTLANFWDYLLIPRLIYTLDVPRTTHIRWGYVFVECAGFALTFAFLYMDIEFAVMPVLNRMPSFSFLGAVINLIIPMMLAYLMVFLIIWEFILNVFAELTCYADRSFYDDWWNAVSFAEYARKWNRPVHEFLLRHVYLSALRTGRISKSTAAFLTFLLSAVAHEMVLMWAFKRISLWLFMMQMSQVPLIWAANLPFVKHKQLLSNAFFWFGLAVGPPLLMIAYLR</sequence>
<dbReference type="Proteomes" id="UP000274922">
    <property type="component" value="Unassembled WGS sequence"/>
</dbReference>
<dbReference type="EMBL" id="ML009150">
    <property type="protein sequence ID" value="RKO97873.1"/>
    <property type="molecule type" value="Genomic_DNA"/>
</dbReference>
<evidence type="ECO:0000256" key="1">
    <source>
        <dbReference type="ARBA" id="ARBA00004477"/>
    </source>
</evidence>
<comment type="similarity">
    <text evidence="2">Belongs to the membrane-bound acyltransferase family. Sterol o-acyltransferase subfamily.</text>
</comment>
<dbReference type="GO" id="GO:0005789">
    <property type="term" value="C:endoplasmic reticulum membrane"/>
    <property type="evidence" value="ECO:0007669"/>
    <property type="project" value="UniProtKB-SubCell"/>
</dbReference>
<evidence type="ECO:0000313" key="11">
    <source>
        <dbReference type="EMBL" id="RKO97873.1"/>
    </source>
</evidence>
<keyword evidence="6 10" id="KW-1133">Transmembrane helix</keyword>
<evidence type="ECO:0000313" key="13">
    <source>
        <dbReference type="Proteomes" id="UP000268535"/>
    </source>
</evidence>
<evidence type="ECO:0000313" key="14">
    <source>
        <dbReference type="Proteomes" id="UP000274922"/>
    </source>
</evidence>
<keyword evidence="8" id="KW-0012">Acyltransferase</keyword>
<evidence type="ECO:0000256" key="7">
    <source>
        <dbReference type="ARBA" id="ARBA00023136"/>
    </source>
</evidence>
<dbReference type="GO" id="GO:0008204">
    <property type="term" value="P:ergosterol metabolic process"/>
    <property type="evidence" value="ECO:0007669"/>
    <property type="project" value="TreeGrafter"/>
</dbReference>
<evidence type="ECO:0000313" key="12">
    <source>
        <dbReference type="EMBL" id="RKO98725.1"/>
    </source>
</evidence>
<feature type="transmembrane region" description="Helical" evidence="10">
    <location>
        <begin position="202"/>
        <end position="220"/>
    </location>
</feature>
<evidence type="ECO:0000256" key="3">
    <source>
        <dbReference type="ARBA" id="ARBA00022679"/>
    </source>
</evidence>
<name>A0A4P9WZM6_9FUNG</name>
<dbReference type="GO" id="GO:0034737">
    <property type="term" value="F:ergosterol O-acyltransferase activity"/>
    <property type="evidence" value="ECO:0007669"/>
    <property type="project" value="TreeGrafter"/>
</dbReference>
<dbReference type="Pfam" id="PF03062">
    <property type="entry name" value="MBOAT"/>
    <property type="match status" value="1"/>
</dbReference>
<gene>
    <name evidence="11" type="ORF">CAUPRSCDRAFT_4516</name>
    <name evidence="12" type="ORF">CXG81DRAFT_5000</name>
</gene>
<dbReference type="STRING" id="1555241.A0A4P9WZM6"/>
<dbReference type="PANTHER" id="PTHR10408">
    <property type="entry name" value="STEROL O-ACYLTRANSFERASE"/>
    <property type="match status" value="1"/>
</dbReference>
<feature type="transmembrane region" description="Helical" evidence="10">
    <location>
        <begin position="93"/>
        <end position="115"/>
    </location>
</feature>
<keyword evidence="5" id="KW-0256">Endoplasmic reticulum</keyword>
<dbReference type="EMBL" id="ML014373">
    <property type="protein sequence ID" value="RKO98725.1"/>
    <property type="molecule type" value="Genomic_DNA"/>
</dbReference>
<evidence type="ECO:0000256" key="10">
    <source>
        <dbReference type="SAM" id="Phobius"/>
    </source>
</evidence>
<dbReference type="AlphaFoldDB" id="A0A4P9WZM6"/>
<evidence type="ECO:0000256" key="9">
    <source>
        <dbReference type="ARBA" id="ARBA00023568"/>
    </source>
</evidence>
<dbReference type="Proteomes" id="UP000268535">
    <property type="component" value="Unassembled WGS sequence"/>
</dbReference>
<evidence type="ECO:0000256" key="8">
    <source>
        <dbReference type="ARBA" id="ARBA00023315"/>
    </source>
</evidence>
<proteinExistence type="inferred from homology"/>
<evidence type="ECO:0000256" key="2">
    <source>
        <dbReference type="ARBA" id="ARBA00009010"/>
    </source>
</evidence>
<evidence type="ECO:0000256" key="6">
    <source>
        <dbReference type="ARBA" id="ARBA00022989"/>
    </source>
</evidence>
<comment type="function">
    <text evidence="9">Sterol O-acyltransferase that catalyzes the formation of stery esters.</text>
</comment>
<keyword evidence="4 10" id="KW-0812">Transmembrane</keyword>
<evidence type="ECO:0000256" key="5">
    <source>
        <dbReference type="ARBA" id="ARBA00022824"/>
    </source>
</evidence>
<reference evidence="12" key="2">
    <citation type="submission" date="2018-04" db="EMBL/GenBank/DDBJ databases">
        <title>Leveraging single-cell genomics to expand the Fungal Tree of Life.</title>
        <authorList>
            <consortium name="DOE Joint Genome Institute"/>
            <person name="Ahrendt S.R."/>
            <person name="Quandt C.A."/>
            <person name="Ciobanu D."/>
            <person name="Clum A."/>
            <person name="Salamov A."/>
            <person name="Andreopoulos B."/>
            <person name="Cheng J.-F."/>
            <person name="Woyke T."/>
            <person name="Pelin A."/>
            <person name="Henrissat B."/>
            <person name="Benny G.L."/>
            <person name="Smith M.E."/>
            <person name="James T.Y."/>
            <person name="Grigoriev I.V."/>
        </authorList>
    </citation>
    <scope>NUCLEOTIDE SEQUENCE</scope>
    <source>
        <strain evidence="12">ATCC 52028</strain>
    </source>
</reference>
<keyword evidence="14" id="KW-1185">Reference proteome</keyword>
<dbReference type="OrthoDB" id="10039049at2759"/>
<feature type="transmembrane region" description="Helical" evidence="10">
    <location>
        <begin position="177"/>
        <end position="196"/>
    </location>
</feature>
<evidence type="ECO:0000256" key="4">
    <source>
        <dbReference type="ARBA" id="ARBA00022692"/>
    </source>
</evidence>
<accession>A0A4P9WZM6</accession>
<keyword evidence="3" id="KW-0808">Transferase</keyword>
<reference evidence="11" key="3">
    <citation type="submission" date="2018-08" db="EMBL/GenBank/DDBJ databases">
        <title>Leveraging single-cell genomics to expand the Fungal Tree of Life.</title>
        <authorList>
            <consortium name="DOE Joint Genome Institute"/>
            <person name="Ahrendt S.R."/>
            <person name="Quandt C.A."/>
            <person name="Ciobanu D."/>
            <person name="Clum A."/>
            <person name="Salamov A."/>
            <person name="Andreopoulos B."/>
            <person name="Cheng J.-F."/>
            <person name="Woyke T."/>
            <person name="Pelin A."/>
            <person name="Henrissat B."/>
            <person name="Reynolds N."/>
            <person name="Benny G.L."/>
            <person name="Smith M.E."/>
            <person name="James T.Y."/>
            <person name="Grigoriev I.V."/>
        </authorList>
    </citation>
    <scope>NUCLEOTIDE SEQUENCE</scope>
    <source>
        <strain evidence="11">ATCC 52028</strain>
    </source>
</reference>
<feature type="transmembrane region" description="Helical" evidence="10">
    <location>
        <begin position="232"/>
        <end position="250"/>
    </location>
</feature>
<protein>
    <submittedName>
        <fullName evidence="11">Uncharacterized protein</fullName>
    </submittedName>
</protein>
<feature type="non-terminal residue" evidence="11">
    <location>
        <position position="1"/>
    </location>
</feature>
<keyword evidence="7 10" id="KW-0472">Membrane</keyword>
<dbReference type="InterPro" id="IPR014371">
    <property type="entry name" value="Oat_ACAT_DAG_ARE"/>
</dbReference>
<organism evidence="11 13">
    <name type="scientific">Caulochytrium protostelioides</name>
    <dbReference type="NCBI Taxonomy" id="1555241"/>
    <lineage>
        <taxon>Eukaryota</taxon>
        <taxon>Fungi</taxon>
        <taxon>Fungi incertae sedis</taxon>
        <taxon>Chytridiomycota</taxon>
        <taxon>Chytridiomycota incertae sedis</taxon>
        <taxon>Chytridiomycetes</taxon>
        <taxon>Caulochytriales</taxon>
        <taxon>Caulochytriaceae</taxon>
        <taxon>Caulochytrium</taxon>
    </lineage>
</organism>
<feature type="non-terminal residue" evidence="11">
    <location>
        <position position="251"/>
    </location>
</feature>